<dbReference type="Proteomes" id="UP000054826">
    <property type="component" value="Unassembled WGS sequence"/>
</dbReference>
<reference evidence="3 4" key="1">
    <citation type="submission" date="2015-01" db="EMBL/GenBank/DDBJ databases">
        <title>Evolution of Trichinella species and genotypes.</title>
        <authorList>
            <person name="Korhonen P.K."/>
            <person name="Edoardo P."/>
            <person name="Giuseppe L.R."/>
            <person name="Gasser R.B."/>
        </authorList>
    </citation>
    <scope>NUCLEOTIDE SEQUENCE [LARGE SCALE GENOMIC DNA]</scope>
    <source>
        <strain evidence="2">ISS176</strain>
        <strain evidence="1">ISS588</strain>
    </source>
</reference>
<evidence type="ECO:0000313" key="2">
    <source>
        <dbReference type="EMBL" id="KRZ39603.1"/>
    </source>
</evidence>
<proteinExistence type="predicted"/>
<organism evidence="2 4">
    <name type="scientific">Trichinella pseudospiralis</name>
    <name type="common">Parasitic roundworm</name>
    <dbReference type="NCBI Taxonomy" id="6337"/>
    <lineage>
        <taxon>Eukaryota</taxon>
        <taxon>Metazoa</taxon>
        <taxon>Ecdysozoa</taxon>
        <taxon>Nematoda</taxon>
        <taxon>Enoplea</taxon>
        <taxon>Dorylaimia</taxon>
        <taxon>Trichinellida</taxon>
        <taxon>Trichinellidae</taxon>
        <taxon>Trichinella</taxon>
    </lineage>
</organism>
<evidence type="ECO:0000313" key="1">
    <source>
        <dbReference type="EMBL" id="KRZ33139.1"/>
    </source>
</evidence>
<protein>
    <submittedName>
        <fullName evidence="2">Uncharacterized protein</fullName>
    </submittedName>
</protein>
<keyword evidence="3" id="KW-1185">Reference proteome</keyword>
<evidence type="ECO:0000313" key="3">
    <source>
        <dbReference type="Proteomes" id="UP000054805"/>
    </source>
</evidence>
<sequence>MIIWLGDSVRATLYTAGTQITGFFAEFHEPSYCRPVTTDSRKVMQVGRKTGIFEDHPLAWLSDGLLAGGSAHLSMRLRIGKSEVAEADCENTAFFQISGVLPVQDHAVRATFQRLMETALRGLTRTA</sequence>
<accession>A0A0V1JX65</accession>
<name>A0A0V1JX65_TRIPS</name>
<comment type="caution">
    <text evidence="2">The sequence shown here is derived from an EMBL/GenBank/DDBJ whole genome shotgun (WGS) entry which is preliminary data.</text>
</comment>
<dbReference type="EMBL" id="JYDS01000011">
    <property type="protein sequence ID" value="KRZ33139.1"/>
    <property type="molecule type" value="Genomic_DNA"/>
</dbReference>
<evidence type="ECO:0000313" key="4">
    <source>
        <dbReference type="Proteomes" id="UP000054826"/>
    </source>
</evidence>
<dbReference type="AlphaFoldDB" id="A0A0V1JX65"/>
<gene>
    <name evidence="1" type="ORF">T4B_6321</name>
    <name evidence="2" type="ORF">T4C_6270</name>
</gene>
<dbReference type="EMBL" id="JYDV01000034">
    <property type="protein sequence ID" value="KRZ39603.1"/>
    <property type="molecule type" value="Genomic_DNA"/>
</dbReference>
<dbReference type="Proteomes" id="UP000054805">
    <property type="component" value="Unassembled WGS sequence"/>
</dbReference>